<dbReference type="PANTHER" id="PTHR11735:SF11">
    <property type="entry name" value="TRNA THREONYLCARBAMOYLADENOSINE BIOSYNTHESIS PROTEIN TSAB"/>
    <property type="match status" value="1"/>
</dbReference>
<evidence type="ECO:0000313" key="4">
    <source>
        <dbReference type="Proteomes" id="UP000578697"/>
    </source>
</evidence>
<proteinExistence type="predicted"/>
<dbReference type="InterPro" id="IPR043129">
    <property type="entry name" value="ATPase_NBD"/>
</dbReference>
<dbReference type="Proteomes" id="UP000593591">
    <property type="component" value="Chromosome"/>
</dbReference>
<feature type="domain" description="Gcp-like" evidence="1">
    <location>
        <begin position="35"/>
        <end position="123"/>
    </location>
</feature>
<dbReference type="Proteomes" id="UP000578697">
    <property type="component" value="Unassembled WGS sequence"/>
</dbReference>
<keyword evidence="4" id="KW-1185">Reference proteome</keyword>
<dbReference type="Pfam" id="PF00814">
    <property type="entry name" value="TsaD"/>
    <property type="match status" value="1"/>
</dbReference>
<evidence type="ECO:0000313" key="2">
    <source>
        <dbReference type="EMBL" id="MBB5218505.1"/>
    </source>
</evidence>
<dbReference type="GO" id="GO:0002949">
    <property type="term" value="P:tRNA threonylcarbamoyladenosine modification"/>
    <property type="evidence" value="ECO:0007669"/>
    <property type="project" value="InterPro"/>
</dbReference>
<evidence type="ECO:0000313" key="3">
    <source>
        <dbReference type="EMBL" id="QOS39809.1"/>
    </source>
</evidence>
<name>A0A840SCJ8_9SPIR</name>
<accession>A0A840SCJ8</accession>
<evidence type="ECO:0000259" key="1">
    <source>
        <dbReference type="Pfam" id="PF00814"/>
    </source>
</evidence>
<reference evidence="3 5" key="1">
    <citation type="submission" date="2018-08" db="EMBL/GenBank/DDBJ databases">
        <title>The first complete genome of Treponema rectale (CHPAT), a commensal spirochete of the bovine rectum.</title>
        <authorList>
            <person name="Staton G.J."/>
            <person name="Clegg S.R."/>
            <person name="Carter S.D."/>
            <person name="Radford A.D."/>
            <person name="Darby A."/>
            <person name="Hall N."/>
            <person name="Birtles R.J."/>
            <person name="Evans N.J."/>
        </authorList>
    </citation>
    <scope>NUCLEOTIDE SEQUENCE [LARGE SCALE GENOMIC DNA]</scope>
    <source>
        <strain evidence="3 5">CHPA</strain>
    </source>
</reference>
<dbReference type="PANTHER" id="PTHR11735">
    <property type="entry name" value="TRNA N6-ADENOSINE THREONYLCARBAMOYLTRANSFERASE"/>
    <property type="match status" value="1"/>
</dbReference>
<evidence type="ECO:0000313" key="5">
    <source>
        <dbReference type="Proteomes" id="UP000593591"/>
    </source>
</evidence>
<organism evidence="2 4">
    <name type="scientific">Treponema rectale</name>
    <dbReference type="NCBI Taxonomy" id="744512"/>
    <lineage>
        <taxon>Bacteria</taxon>
        <taxon>Pseudomonadati</taxon>
        <taxon>Spirochaetota</taxon>
        <taxon>Spirochaetia</taxon>
        <taxon>Spirochaetales</taxon>
        <taxon>Treponemataceae</taxon>
        <taxon>Treponema</taxon>
    </lineage>
</organism>
<dbReference type="InterPro" id="IPR022496">
    <property type="entry name" value="T6A_TsaB"/>
</dbReference>
<dbReference type="SUPFAM" id="SSF53067">
    <property type="entry name" value="Actin-like ATPase domain"/>
    <property type="match status" value="1"/>
</dbReference>
<dbReference type="RefSeq" id="WP_184651923.1">
    <property type="nucleotide sequence ID" value="NZ_JACHFR010000001.1"/>
</dbReference>
<gene>
    <name evidence="3" type="primary">tsaB</name>
    <name evidence="3" type="ORF">DYE49_04810</name>
    <name evidence="2" type="ORF">HNP77_000849</name>
</gene>
<dbReference type="InterPro" id="IPR000905">
    <property type="entry name" value="Gcp-like_dom"/>
</dbReference>
<dbReference type="EMBL" id="CP031517">
    <property type="protein sequence ID" value="QOS39809.1"/>
    <property type="molecule type" value="Genomic_DNA"/>
</dbReference>
<keyword evidence="3" id="KW-0808">Transferase</keyword>
<dbReference type="GO" id="GO:0005829">
    <property type="term" value="C:cytosol"/>
    <property type="evidence" value="ECO:0007669"/>
    <property type="project" value="TreeGrafter"/>
</dbReference>
<dbReference type="AlphaFoldDB" id="A0A840SCJ8"/>
<dbReference type="NCBIfam" id="TIGR03725">
    <property type="entry name" value="T6A_YeaZ"/>
    <property type="match status" value="1"/>
</dbReference>
<dbReference type="Gene3D" id="3.30.420.40">
    <property type="match status" value="2"/>
</dbReference>
<reference evidence="2 4" key="2">
    <citation type="submission" date="2020-08" db="EMBL/GenBank/DDBJ databases">
        <title>Genomic Encyclopedia of Type Strains, Phase IV (KMG-IV): sequencing the most valuable type-strain genomes for metagenomic binning, comparative biology and taxonomic classification.</title>
        <authorList>
            <person name="Goeker M."/>
        </authorList>
    </citation>
    <scope>NUCLEOTIDE SEQUENCE [LARGE SCALE GENOMIC DNA]</scope>
    <source>
        <strain evidence="2 4">DSM 103679</strain>
    </source>
</reference>
<protein>
    <submittedName>
        <fullName evidence="3">tRNA (Adenosine(37)-N6)-threonylcarbamoyltransferase complex dimerization subunit type 1 TsaB</fullName>
    </submittedName>
    <submittedName>
        <fullName evidence="2">tRNA threonylcarbamoyladenosine biosynthesis protein TsaB</fullName>
    </submittedName>
</protein>
<dbReference type="GO" id="GO:0016740">
    <property type="term" value="F:transferase activity"/>
    <property type="evidence" value="ECO:0007669"/>
    <property type="project" value="UniProtKB-KW"/>
</dbReference>
<sequence length="231" mass="25726">MNALAIDCAVSKITVAAKKENNLIKLTLDVGIKQSEKLLPAVDYVMKEAGLKAADLDYTACTSGPGTFTGLRLGMSTLKALNLSHNIPLYGIPSLEAYSWPYKRALETVLPLIEAKEDEYFCNFFVRGQKLREDEDLTVEEILKQIDAEAGVLACGPGAKNFTERVNTDYPMYSVHSFLPENDSCESLFEIAEKMIAEKKEPLSDYDGPLYVRKSEAEIVREKKLSEEKQS</sequence>
<dbReference type="EMBL" id="JACHFR010000001">
    <property type="protein sequence ID" value="MBB5218505.1"/>
    <property type="molecule type" value="Genomic_DNA"/>
</dbReference>
<dbReference type="KEGG" id="trc:DYE49_04810"/>